<evidence type="ECO:0000313" key="2">
    <source>
        <dbReference type="EMBL" id="TGK07043.1"/>
    </source>
</evidence>
<dbReference type="AlphaFoldDB" id="A0A4R9G6I3"/>
<dbReference type="EMBL" id="RQEP01000005">
    <property type="protein sequence ID" value="TGK07043.1"/>
    <property type="molecule type" value="Genomic_DNA"/>
</dbReference>
<evidence type="ECO:0000313" key="3">
    <source>
        <dbReference type="Proteomes" id="UP000297453"/>
    </source>
</evidence>
<feature type="region of interest" description="Disordered" evidence="1">
    <location>
        <begin position="21"/>
        <end position="102"/>
    </location>
</feature>
<comment type="caution">
    <text evidence="2">The sequence shown here is derived from an EMBL/GenBank/DDBJ whole genome shotgun (WGS) entry which is preliminary data.</text>
</comment>
<name>A0A4R9G6I3_9LEPT</name>
<protein>
    <submittedName>
        <fullName evidence="2">Porin</fullName>
    </submittedName>
</protein>
<dbReference type="OrthoDB" id="9769460at2"/>
<gene>
    <name evidence="2" type="ORF">EHO59_02715</name>
</gene>
<feature type="compositionally biased region" description="Polar residues" evidence="1">
    <location>
        <begin position="28"/>
        <end position="44"/>
    </location>
</feature>
<organism evidence="2 3">
    <name type="scientific">Leptospira semungkisensis</name>
    <dbReference type="NCBI Taxonomy" id="2484985"/>
    <lineage>
        <taxon>Bacteria</taxon>
        <taxon>Pseudomonadati</taxon>
        <taxon>Spirochaetota</taxon>
        <taxon>Spirochaetia</taxon>
        <taxon>Leptospirales</taxon>
        <taxon>Leptospiraceae</taxon>
        <taxon>Leptospira</taxon>
    </lineage>
</organism>
<keyword evidence="3" id="KW-1185">Reference proteome</keyword>
<proteinExistence type="predicted"/>
<feature type="compositionally biased region" description="Basic and acidic residues" evidence="1">
    <location>
        <begin position="53"/>
        <end position="102"/>
    </location>
</feature>
<accession>A0A4R9G6I3</accession>
<dbReference type="RefSeq" id="WP_135584497.1">
    <property type="nucleotide sequence ID" value="NZ_RQEP01000005.1"/>
</dbReference>
<sequence>MKNKCVSVILIAVGFSLPVSETEAEENSIAQKPSKVFTQQTSAGVKNPNEGSTEEKEPSQEPDLKKGDQPSKEKDKSSSSSQNKKENEEEEETFSKSEELNPKKKENAVIPVQFGFFIDGYYNASLNRPDSKELSYTTQATRTNEYNINLAYIDGKVETDKYRGRLALQFGTSVVANYVGEGTTGKTSNEFSIRNMQEAYAGIKLGKSTWLDAGIYFGHLGYESWISHENFVYTRAFSLDYVPYYVSGFRLSGKITNKLSYQLHLDNGYQVVTDNNKDMSGGFRLEYNPRPNIMLRWNTFMGNEQPTAVPKETRYYNNFIAEWKPTHALTFASSFDVAYQERASSQNLVYTPDRSYYVRGDSNAYRQVYVGNLWVAYRFLPDWRIGARLERYLDRDQMIVVTNTKDGFQTGGATGTLDYNPDPAILLRFTYQYRRSMDSIYPYEHNTTSRLDRMFIFSLSLKI</sequence>
<evidence type="ECO:0000256" key="1">
    <source>
        <dbReference type="SAM" id="MobiDB-lite"/>
    </source>
</evidence>
<dbReference type="InterPro" id="IPR011486">
    <property type="entry name" value="BBP2"/>
</dbReference>
<dbReference type="Pfam" id="PF07642">
    <property type="entry name" value="BBP2"/>
    <property type="match status" value="1"/>
</dbReference>
<reference evidence="2" key="1">
    <citation type="journal article" date="2019" name="PLoS Negl. Trop. Dis.">
        <title>Revisiting the worldwide diversity of Leptospira species in the environment.</title>
        <authorList>
            <person name="Vincent A.T."/>
            <person name="Schiettekatte O."/>
            <person name="Bourhy P."/>
            <person name="Veyrier F.J."/>
            <person name="Picardeau M."/>
        </authorList>
    </citation>
    <scope>NUCLEOTIDE SEQUENCE [LARGE SCALE GENOMIC DNA]</scope>
    <source>
        <strain evidence="2">SSS9</strain>
    </source>
</reference>
<dbReference type="Proteomes" id="UP000297453">
    <property type="component" value="Unassembled WGS sequence"/>
</dbReference>